<dbReference type="EMBL" id="KT820662">
    <property type="protein sequence ID" value="ALH23085.1"/>
    <property type="molecule type" value="Genomic_DNA"/>
</dbReference>
<dbReference type="InterPro" id="IPR013216">
    <property type="entry name" value="Methyltransf_11"/>
</dbReference>
<dbReference type="SUPFAM" id="SSF53448">
    <property type="entry name" value="Nucleotide-diphospho-sugar transferases"/>
    <property type="match status" value="1"/>
</dbReference>
<keyword evidence="4" id="KW-0012">Acyltransferase</keyword>
<dbReference type="InterPro" id="IPR006342">
    <property type="entry name" value="FkbM_mtfrase"/>
</dbReference>
<organism evidence="4 5">
    <name type="scientific">Chrysochromulina ericina virus CeV-01B</name>
    <dbReference type="NCBI Taxonomy" id="3070830"/>
    <lineage>
        <taxon>Viruses</taxon>
        <taxon>Varidnaviria</taxon>
        <taxon>Bamfordvirae</taxon>
        <taxon>Nucleocytoviricota</taxon>
        <taxon>Megaviricetes</taxon>
        <taxon>Imitervirales</taxon>
        <taxon>Mesomimiviridae</taxon>
        <taxon>Tethysvirus</taxon>
        <taxon>Tethysvirus raunefjordenense</taxon>
    </lineage>
</organism>
<dbReference type="InterPro" id="IPR029063">
    <property type="entry name" value="SAM-dependent_MTases_sf"/>
</dbReference>
<feature type="domain" description="Methyltransferase FkbM" evidence="2">
    <location>
        <begin position="1344"/>
        <end position="1473"/>
    </location>
</feature>
<evidence type="ECO:0000259" key="2">
    <source>
        <dbReference type="Pfam" id="PF05050"/>
    </source>
</evidence>
<dbReference type="KEGG" id="vg:26049046"/>
<dbReference type="PANTHER" id="PTHR12224">
    <property type="entry name" value="BETA-1,4-MANNOSYL-GLYCOPROTEIN BETA-1,4-N-ACETYLGLUCOSAMINYL-TRANSFERASE"/>
    <property type="match status" value="1"/>
</dbReference>
<dbReference type="InterPro" id="IPR006813">
    <property type="entry name" value="Glyco_trans_17"/>
</dbReference>
<dbReference type="NCBIfam" id="TIGR01444">
    <property type="entry name" value="fkbM_fam"/>
    <property type="match status" value="1"/>
</dbReference>
<evidence type="ECO:0000313" key="4">
    <source>
        <dbReference type="EMBL" id="ALH23085.1"/>
    </source>
</evidence>
<dbReference type="Gene3D" id="3.40.50.150">
    <property type="entry name" value="Vaccinia Virus protein VP39"/>
    <property type="match status" value="2"/>
</dbReference>
<sequence>MHIQARNFTIFVKDILPFYFKNKNILDVGAGDINGNNQFLFEDCIYQANDVVEVQNITHVSKTKDLPFENNSFDTIISTECFEHDPEWEQSLKKIYEMLKPNGLFCFTCASTNRPEHGTRRTSPSCSYGTIGNLEDMQDYYKNLTQYDINNVLKLKELFSTWDIYYNYISHDLYFIGIKKCETISQNIIFKEYIENGVVNQKFSVLNNPNCLLNQSVCLNMIVKNEKHIIRETLDNLTNYITFDYWVISDTGSIDKTQEFIKDYFREKNIPGELFEDKWQDFAYNRNLAREHAFNKSDYLFFFDADDLIHGDFKLPDKLDKDVYQFKFGTGFSYDRICLINNREKIAKYLGVLHELLNVYKPNFTIELIDREYHFESRRLGDRSKNPDKYKNDAEILEKAYNTETTDLGLKYRYAYYCAQSYRDAHLIEKSIEWFKLFLDLPADNQYKYCACNYLGDSYKKLNNMEDAINYWYKAIHFDRERRETVVKIMEYYFTKDNHFAINLLYDKMKNYKLTNTNGKIFLDMTRYYHIDYFNSIASCYIDEWMSGYYSCKNLLLNDKCVEITLSNFTCYAYNMNFDKDKKPFIDKLLELFEKYFDTKKELVKKLWNLVSNHINEYLPEQFCKLDNKYNEVVNDFPHKIPLEEVSNKILIYTGHMNFLWNDSTLKEQSIGGSEKAVIYLSRCLPKNYEIFIAGDQLEEEIDNIKYIHHNNLQKLLNENNFHTIIVSRYVSFFEKYNNYKCYQLLLSAHDSTGFINFTHTSIDNILSNKNKIIDYVICLTEWHKNNIIERHSYLKDKIRVINNGINLLDFNKENISLDIKVKNKFVWTSCAYRGLQILLDLWPKILEKLPDATLDISSYDTFPKNQDEEKMLEIINMHSSITHHGKLNTQELYKLANESEYWLYTNTFPETSCITAMEMLMCGVITLYYPLAGLNDTIGEYGIKVERGNEIESILNLSRERKTGLRKKGKEYALSCSWENRAEEWSSLLGLNRKKWIFYCSPHFETKMIQQYIDNLNYVYPEHNIHLTNDKNRILTENPSKITFVYEIFYNEIIKSLPNTQFSFLNTEPLNIPVRLEHTINILKLYPNLEYYDYSQSNLKILQENEINIKDKIYLPYKCSDEELEKLINLNKNTKKEFDFGILKTMGGVMTERREKIVNFLKKHNFTVNIIGGWADDRDMELAKCKIILNIHGNLSTTISYIFEHIRCDRLLESGFNILSETSYKLNIEFINKNPNLKFIDYNEFFNIAQIIEYYNNKLGSLAHNNYVLNILQDTHTRINIPNEHINFLEKLSKDFYPENMIIYDIGSSVLHWTQNANKIWKNSKIYLFDGMTEMKLFYDEYNKQNNTNYEYNVGVLCDEDYKRISFYQNDELSGGNSYYKEIGHPNSSKIFTENHIKHKIGMRLETIVKNKNIPIPDLIKIDVQGAELDILKGSMSIINKAKFLIVELQHTEYNQGAPLCNQTRDFLIENGWQVYAEKFSNNGPDADWCFINTQRSDLMYKQQPKIIDCFIFYNELDLLTYRLNILNDVVDYFVLVESTHTFVGKEKPLFYQENKQLFEKFNHKIIHIIVDDFPHKYPNIDFEKKEQWNNEKFQRNCISRGIDKLELNNQDIIIIADVDEIPKIELLENIKYNKMNINEVKALQMDFYYYNLHSKLDHYTDVTRILPYYIYQNINMTIDDLRFKYYKNFINNAGWHLSYFGDENFIKNKIENFAHQELNINLFTNQEKIQNRIKNTQDLFDRPTKLIHINIEDNDNLPPYYDIYLTNFYKK</sequence>
<dbReference type="GO" id="GO:0006044">
    <property type="term" value="P:N-acetylglucosamine metabolic process"/>
    <property type="evidence" value="ECO:0007669"/>
    <property type="project" value="TreeGrafter"/>
</dbReference>
<dbReference type="InterPro" id="IPR011990">
    <property type="entry name" value="TPR-like_helical_dom_sf"/>
</dbReference>
<dbReference type="GO" id="GO:0003830">
    <property type="term" value="F:beta-1,4-mannosylglycoprotein 4-beta-N-acetylglucosaminyltransferase activity"/>
    <property type="evidence" value="ECO:0007669"/>
    <property type="project" value="InterPro"/>
</dbReference>
<dbReference type="SUPFAM" id="SSF53756">
    <property type="entry name" value="UDP-Glycosyltransferase/glycogen phosphorylase"/>
    <property type="match status" value="1"/>
</dbReference>
<protein>
    <submittedName>
        <fullName evidence="4">Multiple type acyltransferase domains containing protein</fullName>
    </submittedName>
</protein>
<keyword evidence="5" id="KW-1185">Reference proteome</keyword>
<dbReference type="GO" id="GO:0008757">
    <property type="term" value="F:S-adenosylmethionine-dependent methyltransferase activity"/>
    <property type="evidence" value="ECO:0007669"/>
    <property type="project" value="InterPro"/>
</dbReference>
<name>A0A0N9QAD0_9VIRU</name>
<evidence type="ECO:0000259" key="3">
    <source>
        <dbReference type="Pfam" id="PF08241"/>
    </source>
</evidence>
<dbReference type="Pfam" id="PF08241">
    <property type="entry name" value="Methyltransf_11"/>
    <property type="match status" value="1"/>
</dbReference>
<dbReference type="Pfam" id="PF05050">
    <property type="entry name" value="Methyltransf_21"/>
    <property type="match status" value="1"/>
</dbReference>
<dbReference type="Proteomes" id="UP000203826">
    <property type="component" value="Segment"/>
</dbReference>
<keyword evidence="4" id="KW-0808">Transferase</keyword>
<reference evidence="4 5" key="1">
    <citation type="journal article" date="2015" name="Genome Announc.">
        <title>The 474-Kilobase-Pair Complete Genome Sequence of CeV-01B, a Virus Infecting Haptolina (Chrysochromulina) ericina (Prymnesiophyceae).</title>
        <authorList>
            <person name="Gallot-Lavallee L."/>
            <person name="Pagarete A."/>
            <person name="Legendre M."/>
            <person name="Santini S."/>
            <person name="Sandaa R.A."/>
            <person name="Himmelbauer H."/>
            <person name="Ogata H."/>
            <person name="Bratbak G."/>
            <person name="Claverie J.M."/>
        </authorList>
    </citation>
    <scope>NUCLEOTIDE SEQUENCE [LARGE SCALE GENOMIC DNA]</scope>
    <source>
        <strain evidence="4">CeV-01B</strain>
    </source>
</reference>
<dbReference type="Gene3D" id="3.90.550.10">
    <property type="entry name" value="Spore Coat Polysaccharide Biosynthesis Protein SpsA, Chain A"/>
    <property type="match status" value="1"/>
</dbReference>
<dbReference type="CDD" id="cd02440">
    <property type="entry name" value="AdoMet_MTases"/>
    <property type="match status" value="1"/>
</dbReference>
<dbReference type="Gene3D" id="3.40.50.2000">
    <property type="entry name" value="Glycogen Phosphorylase B"/>
    <property type="match status" value="2"/>
</dbReference>
<feature type="domain" description="Glycosyltransferase 2-like" evidence="1">
    <location>
        <begin position="221"/>
        <end position="315"/>
    </location>
</feature>
<dbReference type="Pfam" id="PF04724">
    <property type="entry name" value="Glyco_transf_17"/>
    <property type="match status" value="1"/>
</dbReference>
<evidence type="ECO:0000313" key="5">
    <source>
        <dbReference type="Proteomes" id="UP000203826"/>
    </source>
</evidence>
<dbReference type="Gene3D" id="1.25.40.10">
    <property type="entry name" value="Tetratricopeptide repeat domain"/>
    <property type="match status" value="1"/>
</dbReference>
<dbReference type="Pfam" id="PF00535">
    <property type="entry name" value="Glycos_transf_2"/>
    <property type="match status" value="1"/>
</dbReference>
<evidence type="ECO:0000259" key="1">
    <source>
        <dbReference type="Pfam" id="PF00535"/>
    </source>
</evidence>
<gene>
    <name evidence="4" type="ORF">ceV_179</name>
</gene>
<dbReference type="SUPFAM" id="SSF53335">
    <property type="entry name" value="S-adenosyl-L-methionine-dependent methyltransferases"/>
    <property type="match status" value="2"/>
</dbReference>
<feature type="domain" description="Methyltransferase type 11" evidence="3">
    <location>
        <begin position="58"/>
        <end position="107"/>
    </location>
</feature>
<dbReference type="InterPro" id="IPR029044">
    <property type="entry name" value="Nucleotide-diphossugar_trans"/>
</dbReference>
<dbReference type="InterPro" id="IPR001173">
    <property type="entry name" value="Glyco_trans_2-like"/>
</dbReference>
<dbReference type="GO" id="GO:0016020">
    <property type="term" value="C:membrane"/>
    <property type="evidence" value="ECO:0007669"/>
    <property type="project" value="InterPro"/>
</dbReference>
<proteinExistence type="predicted"/>
<dbReference type="GO" id="GO:0016746">
    <property type="term" value="F:acyltransferase activity"/>
    <property type="evidence" value="ECO:0007669"/>
    <property type="project" value="UniProtKB-KW"/>
</dbReference>
<dbReference type="SUPFAM" id="SSF48452">
    <property type="entry name" value="TPR-like"/>
    <property type="match status" value="1"/>
</dbReference>
<dbReference type="PANTHER" id="PTHR12224:SF0">
    <property type="entry name" value="BETA-1,4-MANNOSYL-GLYCOPROTEIN 4-BETA-N-ACETYLGLUCOSAMINYLTRANSFERASE"/>
    <property type="match status" value="1"/>
</dbReference>
<accession>A0A0N9QAD0</accession>